<dbReference type="KEGG" id="vcr:VC395_1273"/>
<organism evidence="1 3">
    <name type="scientific">Vibrio cholerae serotype O1 (strain ATCC 39541 / Classical Ogawa 395 / O395)</name>
    <dbReference type="NCBI Taxonomy" id="345073"/>
    <lineage>
        <taxon>Bacteria</taxon>
        <taxon>Pseudomonadati</taxon>
        <taxon>Pseudomonadota</taxon>
        <taxon>Gammaproteobacteria</taxon>
        <taxon>Vibrionales</taxon>
        <taxon>Vibrionaceae</taxon>
        <taxon>Vibrio</taxon>
    </lineage>
</organism>
<dbReference type="Proteomes" id="UP000000249">
    <property type="component" value="Chromosome 1"/>
</dbReference>
<dbReference type="KEGG" id="vco:VC0395_A0776"/>
<evidence type="ECO:0000313" key="3">
    <source>
        <dbReference type="Proteomes" id="UP000000249"/>
    </source>
</evidence>
<sequence>MKLCRCPICHSNITLDALIADDAGRELLSLVAQLPDFVARPMMGYISLFRPAKSDLSNSRALRLIGEVLELYKADHLLASALIECTTKLREKRQQHGDSKPLANHNYLKSVYKTLAVRNNVAVSEPTANSEKAEPPREDVSAWYVERANQMLAQGKDPLGEKSPIAAKLRELGWKA</sequence>
<dbReference type="RefSeq" id="WP_000762331.1">
    <property type="nucleotide sequence ID" value="NC_009457.1"/>
</dbReference>
<reference evidence="1 3" key="1">
    <citation type="submission" date="2007-03" db="EMBL/GenBank/DDBJ databases">
        <authorList>
            <person name="Heidelberg J."/>
        </authorList>
    </citation>
    <scope>NUCLEOTIDE SEQUENCE [LARGE SCALE GENOMIC DNA]</scope>
    <source>
        <strain evidence="3">ATCC 39541 / Classical Ogawa 395 / O395</strain>
        <strain evidence="1">O395</strain>
    </source>
</reference>
<protein>
    <submittedName>
        <fullName evidence="1">Uncharacterized protein</fullName>
    </submittedName>
</protein>
<evidence type="ECO:0000313" key="1">
    <source>
        <dbReference type="EMBL" id="ABQ20616.1"/>
    </source>
</evidence>
<accession>A0A0H3AJK3</accession>
<dbReference type="PATRIC" id="fig|345073.21.peg.1125"/>
<gene>
    <name evidence="2" type="ordered locus">VC0395_A0661</name>
    <name evidence="1" type="ordered locus">VC0395_A0776</name>
</gene>
<name>A0A0H3AJK3_VIBC3</name>
<dbReference type="KEGG" id="vco:VC0395_A0661"/>
<dbReference type="EMBL" id="CP000627">
    <property type="protein sequence ID" value="ABQ20616.1"/>
    <property type="molecule type" value="Genomic_DNA"/>
</dbReference>
<dbReference type="eggNOG" id="ENOG5032UKF">
    <property type="taxonomic scope" value="Bacteria"/>
</dbReference>
<evidence type="ECO:0000313" key="2">
    <source>
        <dbReference type="EMBL" id="ABQ21615.1"/>
    </source>
</evidence>
<proteinExistence type="predicted"/>
<dbReference type="EMBL" id="CP000627">
    <property type="protein sequence ID" value="ABQ21615.1"/>
    <property type="molecule type" value="Genomic_DNA"/>
</dbReference>
<dbReference type="KEGG" id="vcr:VC395_1158"/>
<dbReference type="OrthoDB" id="6872885at2"/>
<dbReference type="AlphaFoldDB" id="A0A0H3AJK3"/>